<accession>A0A7W7ZGK1</accession>
<feature type="transmembrane region" description="Helical" evidence="5">
    <location>
        <begin position="322"/>
        <end position="341"/>
    </location>
</feature>
<feature type="transmembrane region" description="Helical" evidence="5">
    <location>
        <begin position="248"/>
        <end position="268"/>
    </location>
</feature>
<evidence type="ECO:0000256" key="3">
    <source>
        <dbReference type="ARBA" id="ARBA00022989"/>
    </source>
</evidence>
<dbReference type="AlphaFoldDB" id="A0A7W7ZGK1"/>
<reference evidence="7 8" key="1">
    <citation type="submission" date="2020-08" db="EMBL/GenBank/DDBJ databases">
        <title>Genomic Encyclopedia of Type Strains, Phase IV (KMG-V): Genome sequencing to study the core and pangenomes of soil and plant-associated prokaryotes.</title>
        <authorList>
            <person name="Whitman W."/>
        </authorList>
    </citation>
    <scope>NUCLEOTIDE SEQUENCE [LARGE SCALE GENOMIC DNA]</scope>
    <source>
        <strain evidence="7 8">M8UP14</strain>
    </source>
</reference>
<dbReference type="PROSITE" id="PS50850">
    <property type="entry name" value="MFS"/>
    <property type="match status" value="1"/>
</dbReference>
<feature type="transmembrane region" description="Helical" evidence="5">
    <location>
        <begin position="76"/>
        <end position="95"/>
    </location>
</feature>
<evidence type="ECO:0000256" key="5">
    <source>
        <dbReference type="SAM" id="Phobius"/>
    </source>
</evidence>
<name>A0A7W7ZGK1_9BACT</name>
<proteinExistence type="predicted"/>
<feature type="transmembrane region" description="Helical" evidence="5">
    <location>
        <begin position="385"/>
        <end position="404"/>
    </location>
</feature>
<dbReference type="Pfam" id="PF07690">
    <property type="entry name" value="MFS_1"/>
    <property type="match status" value="1"/>
</dbReference>
<protein>
    <submittedName>
        <fullName evidence="7">ACS family hexuronate transporter-like MFS transporter</fullName>
    </submittedName>
</protein>
<dbReference type="InterPro" id="IPR011701">
    <property type="entry name" value="MFS"/>
</dbReference>
<evidence type="ECO:0000256" key="4">
    <source>
        <dbReference type="ARBA" id="ARBA00023136"/>
    </source>
</evidence>
<dbReference type="PANTHER" id="PTHR11662:SF285">
    <property type="entry name" value="HEXURONATE TRANSPORTER"/>
    <property type="match status" value="1"/>
</dbReference>
<comment type="caution">
    <text evidence="7">The sequence shown here is derived from an EMBL/GenBank/DDBJ whole genome shotgun (WGS) entry which is preliminary data.</text>
</comment>
<keyword evidence="2 5" id="KW-0812">Transmembrane</keyword>
<dbReference type="GO" id="GO:0015134">
    <property type="term" value="F:hexuronate transmembrane transporter activity"/>
    <property type="evidence" value="ECO:0007669"/>
    <property type="project" value="TreeGrafter"/>
</dbReference>
<comment type="subcellular location">
    <subcellularLocation>
        <location evidence="1">Membrane</location>
        <topology evidence="1">Multi-pass membrane protein</topology>
    </subcellularLocation>
</comment>
<feature type="transmembrane region" description="Helical" evidence="5">
    <location>
        <begin position="288"/>
        <end position="310"/>
    </location>
</feature>
<evidence type="ECO:0000313" key="8">
    <source>
        <dbReference type="Proteomes" id="UP000540989"/>
    </source>
</evidence>
<feature type="transmembrane region" description="Helical" evidence="5">
    <location>
        <begin position="190"/>
        <end position="213"/>
    </location>
</feature>
<gene>
    <name evidence="7" type="ORF">HDF16_004261</name>
</gene>
<keyword evidence="4 5" id="KW-0472">Membrane</keyword>
<feature type="transmembrane region" description="Helical" evidence="5">
    <location>
        <begin position="107"/>
        <end position="137"/>
    </location>
</feature>
<organism evidence="7 8">
    <name type="scientific">Granulicella aggregans</name>
    <dbReference type="NCBI Taxonomy" id="474949"/>
    <lineage>
        <taxon>Bacteria</taxon>
        <taxon>Pseudomonadati</taxon>
        <taxon>Acidobacteriota</taxon>
        <taxon>Terriglobia</taxon>
        <taxon>Terriglobales</taxon>
        <taxon>Acidobacteriaceae</taxon>
        <taxon>Granulicella</taxon>
    </lineage>
</organism>
<dbReference type="GO" id="GO:0016020">
    <property type="term" value="C:membrane"/>
    <property type="evidence" value="ECO:0007669"/>
    <property type="project" value="UniProtKB-SubCell"/>
</dbReference>
<sequence>MPVEITPHAASETYSPSRNSPNLKWAVCGLLFLATTINYMDRSVLSLVEPLLHSLPFMGWDFARDAAHQTLFNNNYGNIIICFQIAYGIGLLCAGRMVDRLGTKLGYALAIGVWACASMGHAFVFSVAGFCIARFMLGIGEAGNFPAAIKATTEWFPSEERAFATGIFNSGANASFFIAPPLVAFVTAKWGWHAAFLTTGSMGLIWLVIWLIFPYNRLRRGATETQPDLDLSTQVKTPYGKLFGQRGLYAFSICKAFTDPVWWFYLFYLPKFLNENYGLDLAHAKVPIIVVYACSSVGSIGGGWLSGARIKSGHTVNHGRKFALLLCALCVLPVLLIPQLGHMFPTNAWPAIAVFSLAAAAHQGWSCNMYSTVSDMFPSSSVSSVIGIGGAAGAVGGALFTWIVKSFFALHPLLIFMMAGLAYVTSLAIFQWLVPRLGEKKQPFAATI</sequence>
<dbReference type="RefSeq" id="WP_184221138.1">
    <property type="nucleotide sequence ID" value="NZ_JACHIP010000006.1"/>
</dbReference>
<dbReference type="Proteomes" id="UP000540989">
    <property type="component" value="Unassembled WGS sequence"/>
</dbReference>
<dbReference type="EMBL" id="JACHIP010000006">
    <property type="protein sequence ID" value="MBB5059535.1"/>
    <property type="molecule type" value="Genomic_DNA"/>
</dbReference>
<dbReference type="InterPro" id="IPR020846">
    <property type="entry name" value="MFS_dom"/>
</dbReference>
<feature type="domain" description="Major facilitator superfamily (MFS) profile" evidence="6">
    <location>
        <begin position="27"/>
        <end position="438"/>
    </location>
</feature>
<feature type="transmembrane region" description="Helical" evidence="5">
    <location>
        <begin position="410"/>
        <end position="434"/>
    </location>
</feature>
<evidence type="ECO:0000256" key="2">
    <source>
        <dbReference type="ARBA" id="ARBA00022692"/>
    </source>
</evidence>
<dbReference type="PANTHER" id="PTHR11662">
    <property type="entry name" value="SOLUTE CARRIER FAMILY 17"/>
    <property type="match status" value="1"/>
</dbReference>
<dbReference type="Gene3D" id="1.20.1250.20">
    <property type="entry name" value="MFS general substrate transporter like domains"/>
    <property type="match status" value="2"/>
</dbReference>
<dbReference type="SUPFAM" id="SSF103473">
    <property type="entry name" value="MFS general substrate transporter"/>
    <property type="match status" value="1"/>
</dbReference>
<evidence type="ECO:0000256" key="1">
    <source>
        <dbReference type="ARBA" id="ARBA00004141"/>
    </source>
</evidence>
<keyword evidence="8" id="KW-1185">Reference proteome</keyword>
<keyword evidence="3 5" id="KW-1133">Transmembrane helix</keyword>
<dbReference type="InterPro" id="IPR050382">
    <property type="entry name" value="MFS_Na/Anion_cotransporter"/>
</dbReference>
<feature type="transmembrane region" description="Helical" evidence="5">
    <location>
        <begin position="347"/>
        <end position="365"/>
    </location>
</feature>
<dbReference type="CDD" id="cd17319">
    <property type="entry name" value="MFS_ExuT_GudP_like"/>
    <property type="match status" value="1"/>
</dbReference>
<dbReference type="InterPro" id="IPR036259">
    <property type="entry name" value="MFS_trans_sf"/>
</dbReference>
<evidence type="ECO:0000259" key="6">
    <source>
        <dbReference type="PROSITE" id="PS50850"/>
    </source>
</evidence>
<evidence type="ECO:0000313" key="7">
    <source>
        <dbReference type="EMBL" id="MBB5059535.1"/>
    </source>
</evidence>